<gene>
    <name evidence="2" type="ORF">Cvel_19994</name>
</gene>
<dbReference type="VEuPathDB" id="CryptoDB:Cvel_19994"/>
<organism evidence="2">
    <name type="scientific">Chromera velia CCMP2878</name>
    <dbReference type="NCBI Taxonomy" id="1169474"/>
    <lineage>
        <taxon>Eukaryota</taxon>
        <taxon>Sar</taxon>
        <taxon>Alveolata</taxon>
        <taxon>Colpodellida</taxon>
        <taxon>Chromeraceae</taxon>
        <taxon>Chromera</taxon>
    </lineage>
</organism>
<evidence type="ECO:0000313" key="2">
    <source>
        <dbReference type="EMBL" id="CEM22574.1"/>
    </source>
</evidence>
<name>A0A0G4G2T1_9ALVE</name>
<proteinExistence type="predicted"/>
<reference evidence="2" key="1">
    <citation type="submission" date="2014-11" db="EMBL/GenBank/DDBJ databases">
        <authorList>
            <person name="Otto D Thomas"/>
            <person name="Naeem Raeece"/>
        </authorList>
    </citation>
    <scope>NUCLEOTIDE SEQUENCE</scope>
</reference>
<accession>A0A0G4G2T1</accession>
<evidence type="ECO:0000256" key="1">
    <source>
        <dbReference type="SAM" id="MobiDB-lite"/>
    </source>
</evidence>
<sequence length="68" mass="7600">MSGRSLEIPLRNSSFSSTEAALMASSTSEEETGTEEANTRDMKQKTDVCRCRLLLARSNDFGRREDIL</sequence>
<feature type="region of interest" description="Disordered" evidence="1">
    <location>
        <begin position="17"/>
        <end position="42"/>
    </location>
</feature>
<protein>
    <submittedName>
        <fullName evidence="2">Uncharacterized protein</fullName>
    </submittedName>
</protein>
<dbReference type="EMBL" id="CDMZ01000841">
    <property type="protein sequence ID" value="CEM22574.1"/>
    <property type="molecule type" value="Genomic_DNA"/>
</dbReference>
<dbReference type="AlphaFoldDB" id="A0A0G4G2T1"/>